<sequence length="31" mass="3353">MLKDSLKTAVQQLTSLNRGNEENGCTGNSDK</sequence>
<reference evidence="2" key="1">
    <citation type="submission" date="2014-11" db="EMBL/GenBank/DDBJ databases">
        <authorList>
            <person name="Amaro Gonzalez C."/>
        </authorList>
    </citation>
    <scope>NUCLEOTIDE SEQUENCE</scope>
</reference>
<feature type="region of interest" description="Disordered" evidence="1">
    <location>
        <begin position="12"/>
        <end position="31"/>
    </location>
</feature>
<proteinExistence type="predicted"/>
<evidence type="ECO:0000256" key="1">
    <source>
        <dbReference type="SAM" id="MobiDB-lite"/>
    </source>
</evidence>
<accession>A0A0E9U801</accession>
<organism evidence="2">
    <name type="scientific">Anguilla anguilla</name>
    <name type="common">European freshwater eel</name>
    <name type="synonym">Muraena anguilla</name>
    <dbReference type="NCBI Taxonomy" id="7936"/>
    <lineage>
        <taxon>Eukaryota</taxon>
        <taxon>Metazoa</taxon>
        <taxon>Chordata</taxon>
        <taxon>Craniata</taxon>
        <taxon>Vertebrata</taxon>
        <taxon>Euteleostomi</taxon>
        <taxon>Actinopterygii</taxon>
        <taxon>Neopterygii</taxon>
        <taxon>Teleostei</taxon>
        <taxon>Anguilliformes</taxon>
        <taxon>Anguillidae</taxon>
        <taxon>Anguilla</taxon>
    </lineage>
</organism>
<name>A0A0E9U801_ANGAN</name>
<reference evidence="2" key="2">
    <citation type="journal article" date="2015" name="Fish Shellfish Immunol.">
        <title>Early steps in the European eel (Anguilla anguilla)-Vibrio vulnificus interaction in the gills: Role of the RtxA13 toxin.</title>
        <authorList>
            <person name="Callol A."/>
            <person name="Pajuelo D."/>
            <person name="Ebbesson L."/>
            <person name="Teles M."/>
            <person name="MacKenzie S."/>
            <person name="Amaro C."/>
        </authorList>
    </citation>
    <scope>NUCLEOTIDE SEQUENCE</scope>
</reference>
<evidence type="ECO:0000313" key="2">
    <source>
        <dbReference type="EMBL" id="JAH62039.1"/>
    </source>
</evidence>
<protein>
    <submittedName>
        <fullName evidence="2">Uncharacterized protein</fullName>
    </submittedName>
</protein>
<dbReference type="AlphaFoldDB" id="A0A0E9U801"/>
<dbReference type="EMBL" id="GBXM01046538">
    <property type="protein sequence ID" value="JAH62039.1"/>
    <property type="molecule type" value="Transcribed_RNA"/>
</dbReference>